<accession>A0A8J6AU02</accession>
<evidence type="ECO:0000313" key="1">
    <source>
        <dbReference type="EMBL" id="KAG9391470.1"/>
    </source>
</evidence>
<comment type="caution">
    <text evidence="1">The sequence shown here is derived from an EMBL/GenBank/DDBJ whole genome shotgun (WGS) entry which is preliminary data.</text>
</comment>
<evidence type="ECO:0000313" key="2">
    <source>
        <dbReference type="Proteomes" id="UP000717585"/>
    </source>
</evidence>
<organism evidence="1 2">
    <name type="scientific">Carpediemonas membranifera</name>
    <dbReference type="NCBI Taxonomy" id="201153"/>
    <lineage>
        <taxon>Eukaryota</taxon>
        <taxon>Metamonada</taxon>
        <taxon>Carpediemonas-like organisms</taxon>
        <taxon>Carpediemonas</taxon>
    </lineage>
</organism>
<dbReference type="AlphaFoldDB" id="A0A8J6AU02"/>
<sequence length="213" mass="22928">MHQFISDSYDFACISMSPEIKIDGSIALTAICNVLGNDEYAVVVGTTNSFSSRPSLPAGAVIDSAKLSRVRIVTCETTAELHQFISHDLVLASPAPRVVAVLGLSEFIEAPDDQRKQYDLGNIIGILKAVVIQRHRYGSVIISLSDRDVSRYRVSNVLNRAGGLTVSVSWAGGGRIGVIVTRGTQPLLEGDCSLETGRRIRWLSIGPSMDVKG</sequence>
<dbReference type="Proteomes" id="UP000717585">
    <property type="component" value="Unassembled WGS sequence"/>
</dbReference>
<proteinExistence type="predicted"/>
<gene>
    <name evidence="1" type="ORF">J8273_6230</name>
</gene>
<keyword evidence="2" id="KW-1185">Reference proteome</keyword>
<name>A0A8J6AU02_9EUKA</name>
<protein>
    <submittedName>
        <fullName evidence="1">Uncharacterized protein</fullName>
    </submittedName>
</protein>
<dbReference type="EMBL" id="JAHDYR010000053">
    <property type="protein sequence ID" value="KAG9391470.1"/>
    <property type="molecule type" value="Genomic_DNA"/>
</dbReference>
<reference evidence="1" key="1">
    <citation type="submission" date="2021-05" db="EMBL/GenBank/DDBJ databases">
        <title>A free-living protist that lacks canonical eukaryotic 1 DNA replication and segregation systems.</title>
        <authorList>
            <person name="Salas-Leiva D.E."/>
            <person name="Tromer E.C."/>
            <person name="Curtis B.A."/>
            <person name="Jerlstrom-Hultqvist J."/>
            <person name="Kolisko M."/>
            <person name="Yi Z."/>
            <person name="Salas-Leiva J.S."/>
            <person name="Gallot-Lavallee L."/>
            <person name="Kops G.J.P.L."/>
            <person name="Archibald J.M."/>
            <person name="Simpson A.G.B."/>
            <person name="Roger A.J."/>
        </authorList>
    </citation>
    <scope>NUCLEOTIDE SEQUENCE</scope>
    <source>
        <strain evidence="1">BICM</strain>
    </source>
</reference>